<dbReference type="Pfam" id="PF05137">
    <property type="entry name" value="PilN"/>
    <property type="match status" value="1"/>
</dbReference>
<evidence type="ECO:0000313" key="4">
    <source>
        <dbReference type="Proteomes" id="UP000779508"/>
    </source>
</evidence>
<evidence type="ECO:0000313" key="3">
    <source>
        <dbReference type="EMBL" id="MBU5677585.1"/>
    </source>
</evidence>
<dbReference type="PANTHER" id="PTHR40278">
    <property type="entry name" value="DNA UTILIZATION PROTEIN HOFN"/>
    <property type="match status" value="1"/>
</dbReference>
<evidence type="ECO:0000256" key="1">
    <source>
        <dbReference type="SAM" id="Coils"/>
    </source>
</evidence>
<dbReference type="Proteomes" id="UP000779508">
    <property type="component" value="Unassembled WGS sequence"/>
</dbReference>
<keyword evidence="1" id="KW-0175">Coiled coil</keyword>
<organism evidence="3 4">
    <name type="scientific">Alkaliphilus flagellatus</name>
    <dbReference type="NCBI Taxonomy" id="2841507"/>
    <lineage>
        <taxon>Bacteria</taxon>
        <taxon>Bacillati</taxon>
        <taxon>Bacillota</taxon>
        <taxon>Clostridia</taxon>
        <taxon>Peptostreptococcales</taxon>
        <taxon>Natronincolaceae</taxon>
        <taxon>Alkaliphilus</taxon>
    </lineage>
</organism>
<dbReference type="InterPro" id="IPR052534">
    <property type="entry name" value="Extracell_DNA_Util/SecSys_Comp"/>
</dbReference>
<accession>A0ABS6G517</accession>
<dbReference type="EMBL" id="JAHLQK010000005">
    <property type="protein sequence ID" value="MBU5677585.1"/>
    <property type="molecule type" value="Genomic_DNA"/>
</dbReference>
<dbReference type="InterPro" id="IPR007813">
    <property type="entry name" value="PilN"/>
</dbReference>
<comment type="caution">
    <text evidence="3">The sequence shown here is derived from an EMBL/GenBank/DDBJ whole genome shotgun (WGS) entry which is preliminary data.</text>
</comment>
<proteinExistence type="predicted"/>
<keyword evidence="2" id="KW-0812">Transmembrane</keyword>
<keyword evidence="2" id="KW-0472">Membrane</keyword>
<keyword evidence="2" id="KW-1133">Transmembrane helix</keyword>
<feature type="coiled-coil region" evidence="1">
    <location>
        <begin position="55"/>
        <end position="92"/>
    </location>
</feature>
<dbReference type="RefSeq" id="WP_216418428.1">
    <property type="nucleotide sequence ID" value="NZ_JAHLQK010000005.1"/>
</dbReference>
<protein>
    <submittedName>
        <fullName evidence="3">PilN domain-containing protein</fullName>
    </submittedName>
</protein>
<name>A0ABS6G517_9FIRM</name>
<sequence length="187" mass="21872">MRDFNFFEPYLTKQNQLSKRQLVIYIPIFIVILALIITPIVNQLIIKRMRDQTMLVSAIVNSEELQEEMKKISNEKKQIQELEDYYKTLESIDSEMIKIDIINDLFLQTITDRVPEEMFFQNINISQNSIQITGIAKNNASIAEFEHNLRELTYFENIFISNISTNTVGYVFTISFQIKGGIDDETN</sequence>
<keyword evidence="4" id="KW-1185">Reference proteome</keyword>
<reference evidence="3 4" key="1">
    <citation type="submission" date="2021-06" db="EMBL/GenBank/DDBJ databases">
        <authorList>
            <person name="Sun Q."/>
            <person name="Li D."/>
        </authorList>
    </citation>
    <scope>NUCLEOTIDE SEQUENCE [LARGE SCALE GENOMIC DNA]</scope>
    <source>
        <strain evidence="3 4">MSJ-5</strain>
    </source>
</reference>
<feature type="transmembrane region" description="Helical" evidence="2">
    <location>
        <begin position="22"/>
        <end position="45"/>
    </location>
</feature>
<gene>
    <name evidence="3" type="ORF">KQI88_14270</name>
</gene>
<evidence type="ECO:0000256" key="2">
    <source>
        <dbReference type="SAM" id="Phobius"/>
    </source>
</evidence>
<dbReference type="PANTHER" id="PTHR40278:SF1">
    <property type="entry name" value="DNA UTILIZATION PROTEIN HOFN"/>
    <property type="match status" value="1"/>
</dbReference>